<protein>
    <submittedName>
        <fullName evidence="1">Uncharacterized protein</fullName>
    </submittedName>
</protein>
<gene>
    <name evidence="1" type="ORF">DFH45_000098</name>
</gene>
<evidence type="ECO:0000313" key="1">
    <source>
        <dbReference type="EMBL" id="NRV07135.1"/>
    </source>
</evidence>
<accession>A0A9Q5GRF7</accession>
<organism evidence="1 2">
    <name type="scientific">Clostridium beijerinckii</name>
    <name type="common">Clostridium MP</name>
    <dbReference type="NCBI Taxonomy" id="1520"/>
    <lineage>
        <taxon>Bacteria</taxon>
        <taxon>Bacillati</taxon>
        <taxon>Bacillota</taxon>
        <taxon>Clostridia</taxon>
        <taxon>Eubacteriales</taxon>
        <taxon>Clostridiaceae</taxon>
        <taxon>Clostridium</taxon>
    </lineage>
</organism>
<proteinExistence type="predicted"/>
<sequence>MKYPVSLNKYMKDIYEITSKWSTNVDFDDVIKWILQFDVDDYDIAYE</sequence>
<dbReference type="Proteomes" id="UP000821656">
    <property type="component" value="Unassembled WGS sequence"/>
</dbReference>
<evidence type="ECO:0000313" key="2">
    <source>
        <dbReference type="Proteomes" id="UP000821656"/>
    </source>
</evidence>
<reference evidence="1" key="1">
    <citation type="submission" date="2020-05" db="EMBL/GenBank/DDBJ databases">
        <title>Genomic insights into acetone-butanol-ethanol (ABE) fermentation by sequencing solventogenic clostridia strains.</title>
        <authorList>
            <person name="Brown S."/>
        </authorList>
    </citation>
    <scope>NUCLEOTIDE SEQUENCE</scope>
    <source>
        <strain evidence="1">DJ126</strain>
    </source>
</reference>
<dbReference type="RefSeq" id="WP_155772790.1">
    <property type="nucleotide sequence ID" value="NZ_CP016090.1"/>
</dbReference>
<comment type="caution">
    <text evidence="1">The sequence shown here is derived from an EMBL/GenBank/DDBJ whole genome shotgun (WGS) entry which is preliminary data.</text>
</comment>
<dbReference type="EMBL" id="JABSXK010000001">
    <property type="protein sequence ID" value="NRV07135.1"/>
    <property type="molecule type" value="Genomic_DNA"/>
</dbReference>
<dbReference type="AlphaFoldDB" id="A0A9Q5GRF7"/>
<name>A0A9Q5GRF7_CLOBE</name>